<evidence type="ECO:0000313" key="5">
    <source>
        <dbReference type="Proteomes" id="UP001501867"/>
    </source>
</evidence>
<evidence type="ECO:0000256" key="1">
    <source>
        <dbReference type="ARBA" id="ARBA00023015"/>
    </source>
</evidence>
<dbReference type="SUPFAM" id="SSF55781">
    <property type="entry name" value="GAF domain-like"/>
    <property type="match status" value="1"/>
</dbReference>
<feature type="domain" description="ANTAR" evidence="3">
    <location>
        <begin position="179"/>
        <end position="240"/>
    </location>
</feature>
<comment type="caution">
    <text evidence="4">The sequence shown here is derived from an EMBL/GenBank/DDBJ whole genome shotgun (WGS) entry which is preliminary data.</text>
</comment>
<evidence type="ECO:0000313" key="4">
    <source>
        <dbReference type="EMBL" id="GAA0316443.1"/>
    </source>
</evidence>
<evidence type="ECO:0000256" key="2">
    <source>
        <dbReference type="ARBA" id="ARBA00023163"/>
    </source>
</evidence>
<dbReference type="Gene3D" id="1.10.10.10">
    <property type="entry name" value="Winged helix-like DNA-binding domain superfamily/Winged helix DNA-binding domain"/>
    <property type="match status" value="1"/>
</dbReference>
<proteinExistence type="predicted"/>
<sequence length="250" mass="26323">MARDPRHDGGEHRSLSALRIAVVREIAAALTGVPAEEVPARLCGALLNLLPVTGLALNLTAGKTYTTTLCATDATATRLADIQFTLGEGPGVRAAEVFAPVLAPDLSSDARRWPLFVPQALETGARAMYSVPLGNSTVVIGTLDLYRDTAGKLAPADLASAVLAADASTAVLVGLDHHRTTDEGVASWLHGAGEAHNEVYQAAGMLMARLGATADEALLLLRARAFREGRTASEVARDVVHRRIDFDENE</sequence>
<name>A0ABP3FJA7_9ACTN</name>
<dbReference type="EMBL" id="BAAABV010000028">
    <property type="protein sequence ID" value="GAA0316443.1"/>
    <property type="molecule type" value="Genomic_DNA"/>
</dbReference>
<dbReference type="InterPro" id="IPR029016">
    <property type="entry name" value="GAF-like_dom_sf"/>
</dbReference>
<dbReference type="Pfam" id="PF03861">
    <property type="entry name" value="ANTAR"/>
    <property type="match status" value="1"/>
</dbReference>
<keyword evidence="2" id="KW-0804">Transcription</keyword>
<keyword evidence="1" id="KW-0805">Transcription regulation</keyword>
<dbReference type="RefSeq" id="WP_344167040.1">
    <property type="nucleotide sequence ID" value="NZ_BAAABV010000028.1"/>
</dbReference>
<dbReference type="InterPro" id="IPR005561">
    <property type="entry name" value="ANTAR"/>
</dbReference>
<dbReference type="Gene3D" id="3.30.450.40">
    <property type="match status" value="1"/>
</dbReference>
<accession>A0ABP3FJA7</accession>
<dbReference type="Proteomes" id="UP001501867">
    <property type="component" value="Unassembled WGS sequence"/>
</dbReference>
<protein>
    <submittedName>
        <fullName evidence="4">ANTAR domain-containing protein</fullName>
    </submittedName>
</protein>
<dbReference type="PROSITE" id="PS50921">
    <property type="entry name" value="ANTAR"/>
    <property type="match status" value="1"/>
</dbReference>
<organism evidence="4 5">
    <name type="scientific">Streptomyces polychromogenes</name>
    <dbReference type="NCBI Taxonomy" id="67342"/>
    <lineage>
        <taxon>Bacteria</taxon>
        <taxon>Bacillati</taxon>
        <taxon>Actinomycetota</taxon>
        <taxon>Actinomycetes</taxon>
        <taxon>Kitasatosporales</taxon>
        <taxon>Streptomycetaceae</taxon>
        <taxon>Streptomyces</taxon>
    </lineage>
</organism>
<evidence type="ECO:0000259" key="3">
    <source>
        <dbReference type="PROSITE" id="PS50921"/>
    </source>
</evidence>
<gene>
    <name evidence="4" type="ORF">GCM10010302_64430</name>
</gene>
<keyword evidence="5" id="KW-1185">Reference proteome</keyword>
<reference evidence="5" key="1">
    <citation type="journal article" date="2019" name="Int. J. Syst. Evol. Microbiol.">
        <title>The Global Catalogue of Microorganisms (GCM) 10K type strain sequencing project: providing services to taxonomists for standard genome sequencing and annotation.</title>
        <authorList>
            <consortium name="The Broad Institute Genomics Platform"/>
            <consortium name="The Broad Institute Genome Sequencing Center for Infectious Disease"/>
            <person name="Wu L."/>
            <person name="Ma J."/>
        </authorList>
    </citation>
    <scope>NUCLEOTIDE SEQUENCE [LARGE SCALE GENOMIC DNA]</scope>
    <source>
        <strain evidence="5">JCM 4505</strain>
    </source>
</reference>
<dbReference type="SMART" id="SM01012">
    <property type="entry name" value="ANTAR"/>
    <property type="match status" value="1"/>
</dbReference>
<dbReference type="InterPro" id="IPR036388">
    <property type="entry name" value="WH-like_DNA-bd_sf"/>
</dbReference>